<organism evidence="1 2">
    <name type="scientific">Ruminococcus difficilis</name>
    <dbReference type="NCBI Taxonomy" id="2763069"/>
    <lineage>
        <taxon>Bacteria</taxon>
        <taxon>Bacillati</taxon>
        <taxon>Bacillota</taxon>
        <taxon>Clostridia</taxon>
        <taxon>Eubacteriales</taxon>
        <taxon>Oscillospiraceae</taxon>
        <taxon>Ruminococcus</taxon>
    </lineage>
</organism>
<dbReference type="RefSeq" id="WP_201427069.1">
    <property type="nucleotide sequence ID" value="NZ_JAEQMG010000045.1"/>
</dbReference>
<evidence type="ECO:0000313" key="1">
    <source>
        <dbReference type="EMBL" id="MBK6087920.1"/>
    </source>
</evidence>
<comment type="caution">
    <text evidence="1">The sequence shown here is derived from an EMBL/GenBank/DDBJ whole genome shotgun (WGS) entry which is preliminary data.</text>
</comment>
<sequence length="281" mass="31267">MLTALSVNVPERAEGLKRLRNRLRRDRVDVQVSRARGVSLRHITYTSYSGEVRLDRADRLIGAQRSQLLCSEKLVFPMSSGYRRFYSRSFSARLCANMALETLRLCPSAARLRCGIYDPKGVASDYLLQSLAYCVNPVVIEGDNEIYSLARERALTELGAPVTVTRNLSELERCGFVLAPTGIDVPLKLSPDAVVLTSGEPSTPVSGEVYYKYSFRMPNGFDALKPDELSEEYFCSALYTLGAQYELGSIVPLNCCGKYGSQTVNSLSELLDNRAKKAYNR</sequence>
<keyword evidence="2" id="KW-1185">Reference proteome</keyword>
<dbReference type="Proteomes" id="UP000633365">
    <property type="component" value="Unassembled WGS sequence"/>
</dbReference>
<protein>
    <submittedName>
        <fullName evidence="1">Uncharacterized protein</fullName>
    </submittedName>
</protein>
<dbReference type="AlphaFoldDB" id="A0A934WRD8"/>
<evidence type="ECO:0000313" key="2">
    <source>
        <dbReference type="Proteomes" id="UP000633365"/>
    </source>
</evidence>
<reference evidence="1" key="1">
    <citation type="submission" date="2021-01" db="EMBL/GenBank/DDBJ databases">
        <title>Genome public.</title>
        <authorList>
            <person name="Liu C."/>
            <person name="Sun Q."/>
        </authorList>
    </citation>
    <scope>NUCLEOTIDE SEQUENCE</scope>
    <source>
        <strain evidence="1">M6</strain>
    </source>
</reference>
<dbReference type="EMBL" id="JAEQMG010000045">
    <property type="protein sequence ID" value="MBK6087920.1"/>
    <property type="molecule type" value="Genomic_DNA"/>
</dbReference>
<name>A0A934WRD8_9FIRM</name>
<proteinExistence type="predicted"/>
<accession>A0A934WRD8</accession>
<gene>
    <name evidence="1" type="ORF">JKK62_04515</name>
</gene>